<dbReference type="InterPro" id="IPR036188">
    <property type="entry name" value="FAD/NAD-bd_sf"/>
</dbReference>
<dbReference type="EMBL" id="APGJ01000006">
    <property type="protein sequence ID" value="EYD71828.1"/>
    <property type="molecule type" value="Genomic_DNA"/>
</dbReference>
<dbReference type="HOGENOM" id="CLU_025277_0_0_5"/>
<keyword evidence="5" id="KW-0411">Iron-sulfur</keyword>
<protein>
    <recommendedName>
        <fullName evidence="8">Xanthan lyase</fullName>
    </recommendedName>
</protein>
<dbReference type="eggNOG" id="COG2081">
    <property type="taxonomic scope" value="Bacteria"/>
</dbReference>
<dbReference type="Pfam" id="PF12831">
    <property type="entry name" value="FAD_oxidored"/>
    <property type="match status" value="1"/>
</dbReference>
<dbReference type="OrthoDB" id="9777740at2"/>
<dbReference type="Proteomes" id="UP000025047">
    <property type="component" value="Unassembled WGS sequence"/>
</dbReference>
<keyword evidence="7" id="KW-1185">Reference proteome</keyword>
<keyword evidence="1" id="KW-0004">4Fe-4S</keyword>
<dbReference type="AlphaFoldDB" id="A0A017HCE1"/>
<proteinExistence type="predicted"/>
<dbReference type="Gene3D" id="3.50.50.60">
    <property type="entry name" value="FAD/NAD(P)-binding domain"/>
    <property type="match status" value="1"/>
</dbReference>
<dbReference type="InterPro" id="IPR039650">
    <property type="entry name" value="HdrA-like"/>
</dbReference>
<evidence type="ECO:0000256" key="4">
    <source>
        <dbReference type="ARBA" id="ARBA00023004"/>
    </source>
</evidence>
<evidence type="ECO:0000256" key="3">
    <source>
        <dbReference type="ARBA" id="ARBA00023002"/>
    </source>
</evidence>
<dbReference type="STRING" id="1122180.Lokhon_01898"/>
<evidence type="ECO:0008006" key="8">
    <source>
        <dbReference type="Google" id="ProtNLM"/>
    </source>
</evidence>
<dbReference type="PANTHER" id="PTHR43498:SF1">
    <property type="entry name" value="COB--COM HETERODISULFIDE REDUCTASE IRON-SULFUR SUBUNIT A"/>
    <property type="match status" value="1"/>
</dbReference>
<accession>A0A017HCE1</accession>
<evidence type="ECO:0000256" key="5">
    <source>
        <dbReference type="ARBA" id="ARBA00023014"/>
    </source>
</evidence>
<comment type="caution">
    <text evidence="6">The sequence shown here is derived from an EMBL/GenBank/DDBJ whole genome shotgun (WGS) entry which is preliminary data.</text>
</comment>
<dbReference type="GO" id="GO:0046872">
    <property type="term" value="F:metal ion binding"/>
    <property type="evidence" value="ECO:0007669"/>
    <property type="project" value="UniProtKB-KW"/>
</dbReference>
<dbReference type="RefSeq" id="WP_081610590.1">
    <property type="nucleotide sequence ID" value="NZ_KB822998.1"/>
</dbReference>
<reference evidence="6 7" key="1">
    <citation type="submission" date="2013-03" db="EMBL/GenBank/DDBJ databases">
        <authorList>
            <person name="Fiebig A."/>
            <person name="Goeker M."/>
            <person name="Klenk H.-P.P."/>
        </authorList>
    </citation>
    <scope>NUCLEOTIDE SEQUENCE [LARGE SCALE GENOMIC DNA]</scope>
    <source>
        <strain evidence="6 7">DSM 17492</strain>
    </source>
</reference>
<dbReference type="SUPFAM" id="SSF51905">
    <property type="entry name" value="FAD/NAD(P)-binding domain"/>
    <property type="match status" value="1"/>
</dbReference>
<dbReference type="PANTHER" id="PTHR43498">
    <property type="entry name" value="FERREDOXIN:COB-COM HETERODISULFIDE REDUCTASE SUBUNIT A"/>
    <property type="match status" value="1"/>
</dbReference>
<dbReference type="PATRIC" id="fig|1122180.6.peg.1884"/>
<evidence type="ECO:0000256" key="1">
    <source>
        <dbReference type="ARBA" id="ARBA00022485"/>
    </source>
</evidence>
<name>A0A017HCE1_9RHOB</name>
<keyword evidence="2" id="KW-0479">Metal-binding</keyword>
<keyword evidence="3" id="KW-0560">Oxidoreductase</keyword>
<dbReference type="GO" id="GO:0016491">
    <property type="term" value="F:oxidoreductase activity"/>
    <property type="evidence" value="ECO:0007669"/>
    <property type="project" value="UniProtKB-KW"/>
</dbReference>
<organism evidence="6 7">
    <name type="scientific">Limimaricola hongkongensis DSM 17492</name>
    <dbReference type="NCBI Taxonomy" id="1122180"/>
    <lineage>
        <taxon>Bacteria</taxon>
        <taxon>Pseudomonadati</taxon>
        <taxon>Pseudomonadota</taxon>
        <taxon>Alphaproteobacteria</taxon>
        <taxon>Rhodobacterales</taxon>
        <taxon>Paracoccaceae</taxon>
        <taxon>Limimaricola</taxon>
    </lineage>
</organism>
<evidence type="ECO:0000313" key="7">
    <source>
        <dbReference type="Proteomes" id="UP000025047"/>
    </source>
</evidence>
<gene>
    <name evidence="6" type="ORF">Lokhon_01898</name>
</gene>
<evidence type="ECO:0000313" key="6">
    <source>
        <dbReference type="EMBL" id="EYD71828.1"/>
    </source>
</evidence>
<evidence type="ECO:0000256" key="2">
    <source>
        <dbReference type="ARBA" id="ARBA00022723"/>
    </source>
</evidence>
<sequence length="504" mass="55973">MTYAFGVYRATPAGIMAAITAARLGMRSVIIEPSPYIGGMMTSGLNATDTVDKRIITGVAKEFFLRAQQHYGLNYMPVRIESCIAQRIFSAMLDEAGVEILLEQDVVAVKRDDTKVSRAQLTDGRVIEASWWVDASYEGDLMAEAGISYSLGREAQSEYNEEWAGVQAAKKFLPWKGGVKIPPKVDGVLRPYISPPTLSPIGAADGNVQSYCIRATLTPDLTNRVAIKAPEDFDFGQFDLFRQLASNLTKGSIRSAWHKGLGMTLKSGYFNLAEIPNGKFDMNSGPLAPINSPALTRGWVEASKQKRAEMTSEFIRYTTAVLYFIQNDAAVPGAIRSFFSDFGLPRDEYENSGHMPPHVYVREGRRLRGDQVFTQNHVEGGGVSNEEAICQAKYHLDCKPVAWKANRDGSNIVREGMFFSTIPYRYNLPAWIILPKRTEASNFFSVCGVSTSHVAFGSIRMEPTWMEFGSSAAMMAYLADQQQVKVHDIRAVQITDLRKERFDP</sequence>
<dbReference type="GO" id="GO:0051539">
    <property type="term" value="F:4 iron, 4 sulfur cluster binding"/>
    <property type="evidence" value="ECO:0007669"/>
    <property type="project" value="UniProtKB-KW"/>
</dbReference>
<keyword evidence="4" id="KW-0408">Iron</keyword>